<feature type="region of interest" description="Disordered" evidence="2">
    <location>
        <begin position="879"/>
        <end position="904"/>
    </location>
</feature>
<feature type="domain" description="Bacterial Ig-like" evidence="3">
    <location>
        <begin position="3435"/>
        <end position="3525"/>
    </location>
</feature>
<feature type="domain" description="Bacterial Ig-like" evidence="3">
    <location>
        <begin position="2186"/>
        <end position="2263"/>
    </location>
</feature>
<feature type="domain" description="Bacterial Ig-like" evidence="3">
    <location>
        <begin position="3954"/>
        <end position="4046"/>
    </location>
</feature>
<dbReference type="InterPro" id="IPR011049">
    <property type="entry name" value="Serralysin-like_metalloprot_C"/>
</dbReference>
<organism evidence="4 5">
    <name type="scientific">Enterobacter pasteurii</name>
    <dbReference type="NCBI Taxonomy" id="3029761"/>
    <lineage>
        <taxon>Bacteria</taxon>
        <taxon>Pseudomonadati</taxon>
        <taxon>Pseudomonadota</taxon>
        <taxon>Gammaproteobacteria</taxon>
        <taxon>Enterobacterales</taxon>
        <taxon>Enterobacteriaceae</taxon>
        <taxon>Enterobacter</taxon>
        <taxon>Enterobacter cloacae complex</taxon>
    </lineage>
</organism>
<feature type="domain" description="Bacterial Ig-like" evidence="3">
    <location>
        <begin position="3650"/>
        <end position="3728"/>
    </location>
</feature>
<feature type="domain" description="Bacterial Ig-like" evidence="3">
    <location>
        <begin position="3123"/>
        <end position="3207"/>
    </location>
</feature>
<feature type="domain" description="Bacterial Ig-like" evidence="3">
    <location>
        <begin position="1351"/>
        <end position="1438"/>
    </location>
</feature>
<feature type="domain" description="Bacterial Ig-like" evidence="3">
    <location>
        <begin position="3854"/>
        <end position="3949"/>
    </location>
</feature>
<feature type="domain" description="Bacterial Ig-like" evidence="3">
    <location>
        <begin position="729"/>
        <end position="809"/>
    </location>
</feature>
<feature type="domain" description="Bacterial Ig-like" evidence="3">
    <location>
        <begin position="2703"/>
        <end position="2784"/>
    </location>
</feature>
<dbReference type="Pfam" id="PF13517">
    <property type="entry name" value="FG-GAP_3"/>
    <property type="match status" value="1"/>
</dbReference>
<feature type="domain" description="Bacterial Ig-like" evidence="3">
    <location>
        <begin position="1882"/>
        <end position="1959"/>
    </location>
</feature>
<keyword evidence="5" id="KW-1185">Reference proteome</keyword>
<feature type="domain" description="Bacterial Ig-like" evidence="3">
    <location>
        <begin position="3330"/>
        <end position="3422"/>
    </location>
</feature>
<evidence type="ECO:0000313" key="4">
    <source>
        <dbReference type="EMBL" id="MBE4856663.1"/>
    </source>
</evidence>
<dbReference type="Gene3D" id="3.30.420.430">
    <property type="match status" value="31"/>
</dbReference>
<feature type="domain" description="Bacterial Ig-like" evidence="3">
    <location>
        <begin position="609"/>
        <end position="695"/>
    </location>
</feature>
<feature type="region of interest" description="Disordered" evidence="2">
    <location>
        <begin position="1916"/>
        <end position="1952"/>
    </location>
</feature>
<feature type="domain" description="Bacterial Ig-like" evidence="3">
    <location>
        <begin position="1464"/>
        <end position="1541"/>
    </location>
</feature>
<dbReference type="InterPro" id="IPR044016">
    <property type="entry name" value="Big_13"/>
</dbReference>
<feature type="compositionally biased region" description="Polar residues" evidence="2">
    <location>
        <begin position="1919"/>
        <end position="1930"/>
    </location>
</feature>
<evidence type="ECO:0000313" key="5">
    <source>
        <dbReference type="Proteomes" id="UP001296720"/>
    </source>
</evidence>
<feature type="domain" description="Bacterial Ig-like" evidence="3">
    <location>
        <begin position="1254"/>
        <end position="1335"/>
    </location>
</feature>
<feature type="compositionally biased region" description="Polar residues" evidence="2">
    <location>
        <begin position="890"/>
        <end position="903"/>
    </location>
</feature>
<feature type="domain" description="Bacterial Ig-like" evidence="3">
    <location>
        <begin position="1556"/>
        <end position="1636"/>
    </location>
</feature>
<feature type="domain" description="Bacterial Ig-like" evidence="3">
    <location>
        <begin position="2818"/>
        <end position="2898"/>
    </location>
</feature>
<feature type="compositionally biased region" description="Polar residues" evidence="2">
    <location>
        <begin position="732"/>
        <end position="743"/>
    </location>
</feature>
<dbReference type="EMBL" id="JADBRO010000032">
    <property type="protein sequence ID" value="MBE4856663.1"/>
    <property type="molecule type" value="Genomic_DNA"/>
</dbReference>
<feature type="domain" description="Bacterial Ig-like" evidence="3">
    <location>
        <begin position="3224"/>
        <end position="3314"/>
    </location>
</feature>
<feature type="domain" description="Bacterial Ig-like" evidence="3">
    <location>
        <begin position="4075"/>
        <end position="4160"/>
    </location>
</feature>
<feature type="region of interest" description="Disordered" evidence="2">
    <location>
        <begin position="2081"/>
        <end position="2100"/>
    </location>
</feature>
<dbReference type="RefSeq" id="WP_193355727.1">
    <property type="nucleotide sequence ID" value="NZ_JADBRO010000032.1"/>
</dbReference>
<feature type="compositionally biased region" description="Polar residues" evidence="2">
    <location>
        <begin position="2603"/>
        <end position="2618"/>
    </location>
</feature>
<dbReference type="Proteomes" id="UP001296720">
    <property type="component" value="Unassembled WGS sequence"/>
</dbReference>
<feature type="region of interest" description="Disordered" evidence="2">
    <location>
        <begin position="1245"/>
        <end position="1272"/>
    </location>
</feature>
<protein>
    <submittedName>
        <fullName evidence="4">Ig-like domain repeat protein</fullName>
    </submittedName>
</protein>
<feature type="compositionally biased region" description="Polar residues" evidence="2">
    <location>
        <begin position="1561"/>
        <end position="1572"/>
    </location>
</feature>
<feature type="domain" description="Bacterial Ig-like" evidence="3">
    <location>
        <begin position="2403"/>
        <end position="2480"/>
    </location>
</feature>
<feature type="region of interest" description="Disordered" evidence="2">
    <location>
        <begin position="2397"/>
        <end position="2418"/>
    </location>
</feature>
<sequence length="5403" mass="556619">MTENKVILAVNNGDGKTRLLTADAGRTVKVKLIPGNKYLLKNVNDDFAPENITLQRVGKALHIIQEGDTQPSIIIENYFDGDSKNPTLMGMAEDGLLYAYIPLSGESYDNGYLMAEGGLAPVALGGEPLGAGGPLLSAPDDENDMLFGMLGWFALAAAGVGAAFALSELDKDESDSQPAPEKPSIGKAVDDEGSIKGPLKSGDVTDDSTPSLIGKGKPGDTIHIIDNDKEIGSVIVDDEGEWSYTPDKPLGDGEHDLSVVVEDPDGNMSPPSDPITIVVDTVAPDAPTIEHIMDKVGKVTGEILEDAYTDDPKPEMSGTGEAGATITIYDNGKKIGETTVNDDGRWYFKPSENLTDGNHSITVSQTDKAGNVSEPSDERDFIVLTEPPGKAETPSVIDDNGPVTGPLKPGDVTDDTKPSFSGEGTPGNTIVIKDNDKEIGSVIVDDEGKWTYTPEKDLSEGEHNVEVIEEDPLGNVGQPSDPIQIIVDTTPPARPDRVDAEDNTGPITGQLKGGDVTDETRPVFSGKGEPGDTVTIYDGDEVLGSTVIDDEGNWSLKPEKPLGEGDHSITVTQTDKAGNTSDPSEALEFEVDTTAPDASADVLKITAVADDVGDRQGNVASGEITDDSKPLISGIGEAGNTVYVYTTDASGKHLIGSAVVGSDGTWSLTPETPLTEGLNKLTLETQDPAGNRVAGDAPSYDINLLIPISTQPSINSVVDNSEPHVGPLQKGDATNDTTPTLSGSAAPGDIVSILDNGKVIGSVTADSNGKWTFTPDAALADGKHTFTVTATDAAGNARTSGSFPIVIDTTAPAPAENIILDDNVGDKQGPVGPGDTTDDQSPTLSGEAEPGSVVDIYDNDEKIGSVIVDDEGKWSYTPDTPLAKGDHEITTTVTDPSGNTSEPSPGISFTVDPDPNQVTVGEVVDDQGPIVGNLKPGNVTDDVRPELSGKGKPGSTVTIKDGDDVLGSTVVDPDGNWTFTPEQDLADGNHSLTVVSKDPAGNEVTSPSFDITVDATAPEKPVLGSATDDVGTIRGDLSNGGTTDDANPTFNGSAEPGSRVDIYDNGEHIGSTIADDNGAWQFTPTTPLPEGEHHITTTATDEAGNTSPESDDFVLVTDYTPPAATGDVLNITSVMDDVGGRQGNIASGDVTDDSKPVINGIGEAGSTVFVYSTDANGKHLLGSAVVDSEGKWTLALDTPLVEGLNQLTLETQDAVGNRVAGEAPSYDITVLIPVSAEPSINSVVDNSEPHVGPLQKGETTNDTTPTLSGSAAPGDVVSILDNGKVIGTVKADGSGKWSFTPDTALADGQHTFTVTATDAAGNARTSGTFPIVIDTAAPSPAENIVINDNVGDKQGPVGDGDTTDDQSPTLSGEAEPGSVVDIYDNDEKIGSVIVDDEGKWSYTPDKPLAKGDHEITTTVTDPSGNTSEPSPGISFTVDPDPNQVTVGEVVDDQGPIVGNLKPGTVTDDARPELSGKGKPGSTVTIMDGDDVLGSTVVDPDGNWTFTPEQDLADGDHSLTVISKDPAGNDVTSPSFDISVDTTAPEKPVVGLATDDVGSSRGDLSSGSTTDDANPTFKGSAEPGSRVDIYDNGELIGSTVVDENGGWQFTPTTALPEGEHHITTTATDKAGNTSPESDDFVLITDYTAPDASKVAITEVYDDVKTAGVVASGGETDDNRPLIKGTGAEPGNTITVYNGDKVIGTATVQADGTWSLEPTTPLPDGKYTLTAKETDGVGNVSGPSAEYVINVATVPPQAPTLDTVYDDVAPHADYLQKGDVTNDTTPTLSGSSGVAGGTISIYDNGRLIGTTTVGSNGSWSFTPDTALADGSHSFTATVTDGVGRTSEPTGGFGIVIDTKAPEAASDLLVTDNVGAYQGPVVSGDTTDDNTPTLSGKAEPGSTVNIIDNGQVIGTAKVNPDGTWSYTPDQALSNGEHDLTTTVTDPSGNTGPEGSHVVITVDVVPGKVEITGVTDDAGSVTGSLSQGALTDDTRPQISGTAKAGSTVTIMDGSNVLGTTTAGADGTWSFTPSVDLGRGDHTFTATAKDPTGNESSSSSWTVTIDTDAPVKPTIDAALDDVGSVQGNLANGGTTDDPTPTLSGKAEAGSTVKIYDQNGLLGEVTAKADGTWSFSPVAKLPEGEHRFHVTATDKAGNTSADSDDFVLTLDYTAPDASKLAITEVYDDVKTAGVVASGGETDDNRPLIKGTGAEPGNTITVYNGDKVIGTAKVQADGTWSLEPTTPLPDGKYTLTAKETDGVGNVSGPSAEYVINVATVPPQAPTLDTVYDDVAPHADYLQKGDVTNDTTPTLSGSSGVIGGTISIYDNGRLIGTASVGSNGSWSFTPDTALADGSHNFTATVTDGVGRTSEPTGGFGIVIDTKAPEAASDLLVTDNVGAYQGPVASGDTTDDNTPTLSGRAEPGSTVNIIDNGQVIGTAKVNPDGTWSYTPDQPLANGAHDLTTTVTDPSGNTGPEGSHVVITVDVVPGKVEITAVTDDAGSVTGSLSQGAVTDDTRPQISGTAKAGSTVTIMDGSNVLGTTTAGADGTWSFTPSVDLGRGDHTFTATAKDPMGNESASSSWTVTIDTDAPVKPTIDAALDDVGTVQGALSNGSSTDDPTPTLSGKAEAGSTVKIYDQNGLLGEVTAKADGTWSFSPVAKLPEGEHRFHVTATDKAGNTSADSDDFVLTLDYTAPDASKLAITEVYDDVKASGVVASGGETDDNRPLIKGTGAEAGNTITVYNGDKVIGTATVQADGTWSLEPTTPLPDGKYTLTAKETDGVGNVSGPSAEYVINVATVPPQAPTLDTVYDDVAPHADYLQKGDVTNDTTPTLSGSSGVIGGTISIYDNGRLIGTATVGSNGSWSFTPDTALADGNHSFTATVTDGVGRTSEPTGGFGIVIDTKAPDAASDLLVTDNVGAYQGPVVSGDTTDDNTPTLSGKAEPGSTVNIIDNGQVIGSTKVNPDGTWSFTPDQALSNGEHDLTTTVTDPSGNTGPEGSHVVITVDVVPGKVEITGVTDDAGSVTGSLSQNAVTDDTRPQISGTAKAGSTVTIMDGSNVLGTTTAGADGTWSFTPSVDLGRGEHTFTATAKDPMGNESASSSWTVTIDTDAPVKPTIDAALDDVGSVQGNLANGGTTDDPTPTLSGKAEAGSTVKIYDQNGLLGEVTAKADGTWSFSPVAKLPEGEHRFHVTSTDKAGNTSPASDDFVLTLDFTAPDVSKVSITDVVDDFGSVTGSIASGGKTDDNTPLIKGTGAEADNTITVYNGDKVIGTAKVQADGTWELQVTKALPDGTYNLTVKETDSVGNTTAASPEYIIQIDAGGQPLPPTLSSVEDDVAPHTGPLQKDATTNDNTLLLTGTAEANVTVRIYGGANGTTLLGETKADAQGKWSFNTPKLADGVHTFVAEAINDIGQVSPQTGGFPVTVDTSAPGEVTGFIVSDNEGPKTGVLANGDTTDDATPTISGKAEPGSVVHIYVNGQENGTAVADANGNWTYTTGSLADGEYTFTARAEDSAGNLGAENAGVTVTLDTSSVPVTIVRVMDDKGTVTGELKANDVTDDARPDIIGKAKAGSIVTIKDGSVVLGTVTADASGNWTFTPTSDLGDGVHNITATAKDLTGKEDTSSTFSFEIDSKAPNRPSIDYAEDQVGTVKDDLNSNDVTDDPQPILHGTAEANSTVNIYSVDGTLLGSVTANSSGAWNFKPGSKLPEGKNTFYVTATDKAGNVSDKSADFVLTTDYTAPDASKVTIDSVTDNVGNVQGIVADGGVLDDSRPVIRGSGAEAGNVITVYTTDKDGNTKVLGTTTVDQNGKWELTPSESLYGDSINKLTVTETDSVGNVAKPADSYDVIMSDTPDAPAIVNVLDDTGTTVINLANNALTKDDTPTLKGTADGAAGDTITIYNGSQVVGKTTLNSDGTWSFTPSPALADGSYTFTVTNTNSAGQESDRSGSFTVTIDSTAPNPVSGLQVSDDQGAWKGQLTDGMTTDDNKPTFTGKAEQGSTVTIYDNGQAIGSVVVTNTDGSWQYTPTTPLADGEHQFATQVTDPAGNASAIVDDITVNVSTGASYLQLLQVMDDVQEAGGSRVLRDGEVTNDSQVQLVGKATAGSTIIITDVGGVQLGTVKADANGNWEFTPTSSLSDGAHTLRITGTDPSNNPLTPIDFDLVVDTVAPVAPAITDVLDDVNPVQGSVAHGKPTNDTTPEITGTAEKGSTVNVYHQVDATTRILLGTAVADSTTGQWTLQITDANKLAEGTWNLVATSTDAAGNVSTPSNTWTIVVDTTVSDAVINISSVSEDRGASDTDFITSDNTLLINGELNKALQADEWVEISLDNGATWTRASTVTGTSWTVDMQSTPLNDGAYTIQARVVDNAGNVGSTDSQALQVATGGSDMNGLSTTTKVTTDTSHGLTTGDHFSHAATATNGDMVTRDRTVTISGNLSAALQAGEHLQISLDNGKTWKTLALNGQSWSYELPEATASTTHSFKLQVIDVAGNPGTNTNFADSYNVVIDLDSPNGITGAPDVPQHTTTGDSFTFSSGQYGRVEAGAIISLVSDVNNNGTYQEGLDQVIGFVKANADGSWSLNTSLPSGAHNLAFVVWDEAGNRSSMSASTSTGVTEGGGSTLIEQTWGGTTDADSRGLNAAAVTISQDGLWSFFQSARGTSGTATANAGRVYDSVTREDYDSTYLAQPSTENGAGYDVDSTSYSRYVNSAAFADINRDGYADVMSQISSYSNAGRTAYWLQNADGSYSAKALDQGTLNHLGGVISYDREGDGYLDFVLGDSEADSISFIKNTQGTLSYEDNSGFSDGHPGGALPTSLSVLHEVGAVDIDNNGTVDITAHIDYNGAGNLVGNNSRGLGILYNQTTGTSKTNFGEVGYYANVFRDDGHEDYGNLSISMTYADYNNDGWLDLFLSRGSKGSSNSDESRIYLNDGTGKLNATDGQAQWFGDNVDGGTSLAVDWNHDGKMDIIEVPRSGVTGSPMLYTNTGSNNWGANKVSLTGSTTFNNMTGAVALDYDWDGSMDLVLYRSGADADVVARDDAGRTMLVKNTNIAADGTSLQIRIVDGNGINTFYSNTVKLYNSAGELVATQLINPQSSGSSNSMGLVSFFGLDPNEVYSVQMLRITDGKADHVGATSSIGGYTNGTVNESWGGLTTGKAHDSYVLTAESGNAANNTSGNSGIVGTGYNDTFFGSAGNDIYNGGGGWNQIVSGKPVWSETAGMDVVDYSRSTTAINANLWTGTATGNGTDKLLNIEGLLGSSQQDTFTDNSANNLFDGRGGNDAFYLVNGGNDTLMYNVLEGMTNDSTGGNGHDTIHGFKVGNLVKDSDADLLDMSELLDYKGSISFFEDDGKLELDYSSRGVLDYVKVEVVGSDTVISIDRDGQGGQHGFTQVVTLADVQTDLVTLLQNNQIMM</sequence>
<comment type="caution">
    <text evidence="4">The sequence shown here is derived from an EMBL/GenBank/DDBJ whole genome shotgun (WGS) entry which is preliminary data.</text>
</comment>
<feature type="region of interest" description="Disordered" evidence="2">
    <location>
        <begin position="2919"/>
        <end position="2938"/>
    </location>
</feature>
<feature type="compositionally biased region" description="Polar residues" evidence="2">
    <location>
        <begin position="1937"/>
        <end position="1949"/>
    </location>
</feature>
<feature type="region of interest" description="Disordered" evidence="2">
    <location>
        <begin position="1877"/>
        <end position="1897"/>
    </location>
</feature>
<feature type="domain" description="Bacterial Ig-like" evidence="3">
    <location>
        <begin position="4185"/>
        <end position="4272"/>
    </location>
</feature>
<feature type="compositionally biased region" description="Polar residues" evidence="2">
    <location>
        <begin position="1529"/>
        <end position="1541"/>
    </location>
</feature>
<feature type="compositionally biased region" description="Polar residues" evidence="2">
    <location>
        <begin position="2957"/>
        <end position="2972"/>
    </location>
</feature>
<dbReference type="Pfam" id="PF19077">
    <property type="entry name" value="Big_13"/>
    <property type="match status" value="40"/>
</dbReference>
<feature type="region of interest" description="Disordered" evidence="2">
    <location>
        <begin position="1404"/>
        <end position="1440"/>
    </location>
</feature>
<feature type="compositionally biased region" description="Polar residues" evidence="2">
    <location>
        <begin position="1257"/>
        <end position="1269"/>
    </location>
</feature>
<feature type="domain" description="Bacterial Ig-like" evidence="3">
    <location>
        <begin position="1968"/>
        <end position="2062"/>
    </location>
</feature>
<feature type="region of interest" description="Disordered" evidence="2">
    <location>
        <begin position="357"/>
        <end position="428"/>
    </location>
</feature>
<feature type="domain" description="Bacterial Ig-like" evidence="3">
    <location>
        <begin position="2603"/>
        <end position="2686"/>
    </location>
</feature>
<feature type="region of interest" description="Disordered" evidence="2">
    <location>
        <begin position="1522"/>
        <end position="1585"/>
    </location>
</feature>
<feature type="compositionally biased region" description="Polar residues" evidence="2">
    <location>
        <begin position="1416"/>
        <end position="1429"/>
    </location>
</feature>
<dbReference type="InterPro" id="IPR013517">
    <property type="entry name" value="FG-GAP"/>
</dbReference>
<feature type="domain" description="Bacterial Ig-like" evidence="3">
    <location>
        <begin position="3751"/>
        <end position="3836"/>
    </location>
</feature>
<proteinExistence type="predicted"/>
<dbReference type="SUPFAM" id="SSF51120">
    <property type="entry name" value="beta-Roll"/>
    <property type="match status" value="1"/>
</dbReference>
<keyword evidence="1" id="KW-0732">Signal</keyword>
<feature type="region of interest" description="Disordered" evidence="2">
    <location>
        <begin position="1346"/>
        <end position="1376"/>
    </location>
</feature>
<reference evidence="4 5" key="1">
    <citation type="submission" date="2020-10" db="EMBL/GenBank/DDBJ databases">
        <title>High risk of septic shock deaths with Enterobacter bugandensis among Enterobacter cloacae complex isolates that physiologically colonize newborns in neonatal intensive care unit bis.</title>
        <authorList>
            <person name="Girlich D."/>
            <person name="Ouzani S."/>
            <person name="Emeraud C."/>
            <person name="Bonnin R.A."/>
            <person name="Gauthier L."/>
            <person name="Le Sache N."/>
            <person name="Mokhtari M."/>
            <person name="Langlois I."/>
            <person name="Begasse C."/>
            <person name="Arangia N."/>
            <person name="Fournier S."/>
            <person name="Fortineau N."/>
            <person name="Naas T."/>
            <person name="Dortet L."/>
        </authorList>
    </citation>
    <scope>NUCLEOTIDE SEQUENCE [LARGE SCALE GENOMIC DNA]</scope>
    <source>
        <strain evidence="4 5">P40RS</strain>
    </source>
</reference>
<feature type="domain" description="Bacterial Ig-like" evidence="3">
    <location>
        <begin position="3010"/>
        <end position="3104"/>
    </location>
</feature>
<feature type="domain" description="Bacterial Ig-like" evidence="3">
    <location>
        <begin position="394"/>
        <end position="489"/>
    </location>
</feature>
<feature type="compositionally biased region" description="Polar residues" evidence="2">
    <location>
        <begin position="2979"/>
        <end position="2991"/>
    </location>
</feature>
<feature type="domain" description="Bacterial Ig-like" evidence="3">
    <location>
        <begin position="835"/>
        <end position="912"/>
    </location>
</feature>
<feature type="domain" description="Bacterial Ig-like" evidence="3">
    <location>
        <begin position="297"/>
        <end position="376"/>
    </location>
</feature>
<feature type="domain" description="Bacterial Ig-like" evidence="3">
    <location>
        <begin position="4281"/>
        <end position="4376"/>
    </location>
</feature>
<feature type="domain" description="Bacterial Ig-like" evidence="3">
    <location>
        <begin position="934"/>
        <end position="1014"/>
    </location>
</feature>
<feature type="region of interest" description="Disordered" evidence="2">
    <location>
        <begin position="490"/>
        <end position="533"/>
    </location>
</feature>
<feature type="region of interest" description="Disordered" evidence="2">
    <location>
        <begin position="821"/>
        <end position="851"/>
    </location>
</feature>
<feature type="domain" description="Bacterial Ig-like" evidence="3">
    <location>
        <begin position="1665"/>
        <end position="1742"/>
    </location>
</feature>
<feature type="region of interest" description="Disordered" evidence="2">
    <location>
        <begin position="559"/>
        <end position="583"/>
    </location>
</feature>
<gene>
    <name evidence="4" type="ORF">IM311_21590</name>
</gene>
<feature type="region of interest" description="Disordered" evidence="2">
    <location>
        <begin position="2033"/>
        <end position="2057"/>
    </location>
</feature>
<feature type="compositionally biased region" description="Polar residues" evidence="2">
    <location>
        <begin position="357"/>
        <end position="368"/>
    </location>
</feature>
<feature type="compositionally biased region" description="Polar residues" evidence="2">
    <location>
        <begin position="569"/>
        <end position="583"/>
    </location>
</feature>
<feature type="domain" description="Bacterial Ig-like" evidence="3">
    <location>
        <begin position="2924"/>
        <end position="3001"/>
    </location>
</feature>
<feature type="domain" description="Bacterial Ig-like" evidence="3">
    <location>
        <begin position="2488"/>
        <end position="2583"/>
    </location>
</feature>
<feature type="region of interest" description="Disordered" evidence="2">
    <location>
        <begin position="2602"/>
        <end position="2622"/>
    </location>
</feature>
<feature type="region of interest" description="Disordered" evidence="2">
    <location>
        <begin position="717"/>
        <end position="744"/>
    </location>
</feature>
<feature type="domain" description="Bacterial Ig-like" evidence="3">
    <location>
        <begin position="1776"/>
        <end position="1856"/>
    </location>
</feature>
<feature type="compositionally biased region" description="Polar residues" evidence="2">
    <location>
        <begin position="2081"/>
        <end position="2097"/>
    </location>
</feature>
<feature type="region of interest" description="Disordered" evidence="2">
    <location>
        <begin position="1464"/>
        <end position="1490"/>
    </location>
</feature>
<feature type="domain" description="Bacterial Ig-like" evidence="3">
    <location>
        <begin position="2081"/>
        <end position="2165"/>
    </location>
</feature>
<dbReference type="InterPro" id="IPR028994">
    <property type="entry name" value="Integrin_alpha_N"/>
</dbReference>
<feature type="domain" description="Bacterial Ig-like" evidence="3">
    <location>
        <begin position="3538"/>
        <end position="3626"/>
    </location>
</feature>
<feature type="region of interest" description="Disordered" evidence="2">
    <location>
        <begin position="171"/>
        <end position="220"/>
    </location>
</feature>
<dbReference type="Gene3D" id="2.60.40.10">
    <property type="entry name" value="Immunoglobulins"/>
    <property type="match status" value="6"/>
</dbReference>
<feature type="domain" description="Bacterial Ig-like" evidence="3">
    <location>
        <begin position="1144"/>
        <end position="1222"/>
    </location>
</feature>
<feature type="domain" description="Bacterial Ig-like" evidence="3">
    <location>
        <begin position="1035"/>
        <end position="1110"/>
    </location>
</feature>
<feature type="region of interest" description="Disordered" evidence="2">
    <location>
        <begin position="2957"/>
        <end position="2993"/>
    </location>
</feature>
<dbReference type="InterPro" id="IPR013783">
    <property type="entry name" value="Ig-like_fold"/>
</dbReference>
<feature type="compositionally biased region" description="Polar residues" evidence="2">
    <location>
        <begin position="2048"/>
        <end position="2057"/>
    </location>
</feature>
<dbReference type="SUPFAM" id="SSF69318">
    <property type="entry name" value="Integrin alpha N-terminal domain"/>
    <property type="match status" value="1"/>
</dbReference>
<name>A0ABR9QCZ6_9ENTR</name>
<feature type="domain" description="Bacterial Ig-like" evidence="3">
    <location>
        <begin position="2297"/>
        <end position="2377"/>
    </location>
</feature>
<accession>A0ABR9QCZ6</accession>
<evidence type="ECO:0000256" key="2">
    <source>
        <dbReference type="SAM" id="MobiDB-lite"/>
    </source>
</evidence>
<feature type="domain" description="Bacterial Ig-like" evidence="3">
    <location>
        <begin position="506"/>
        <end position="593"/>
    </location>
</feature>
<dbReference type="NCBIfam" id="NF033510">
    <property type="entry name" value="Ca_tandemer"/>
    <property type="match status" value="38"/>
</dbReference>
<feature type="domain" description="Bacterial Ig-like" evidence="3">
    <location>
        <begin position="193"/>
        <end position="281"/>
    </location>
</feature>
<evidence type="ECO:0000259" key="3">
    <source>
        <dbReference type="Pfam" id="PF19077"/>
    </source>
</evidence>
<evidence type="ECO:0000256" key="1">
    <source>
        <dbReference type="ARBA" id="ARBA00022729"/>
    </source>
</evidence>